<dbReference type="InterPro" id="IPR001932">
    <property type="entry name" value="PPM-type_phosphatase-like_dom"/>
</dbReference>
<sequence>MFWKKWISTSPDGEISPSLNQLRAVALSDVGCVRTNNEDATRFIRPATREVQLQKGYLAIVADGMGGHAAGEVASQMATEIVAKTYYQREESPEDSLYFALAKANRLIWQTAGRNTRQKGMGTTCTTVVIRDAQLFVAHVGDSRAYLYKNGQFVRLTTDHTYVQKLVEEGVISPADAETHPERNVLTRAMGTHNKVEIDVEKPAYLFEDGDRLLLCSDGLYDYLTDDEMAEFLNLEMVSEAAQQMIDLARQRGGHDNITVMIVERIEPDESAEIRPTETLDLL</sequence>
<name>A0A4V2XAT5_9BACT</name>
<dbReference type="InterPro" id="IPR015655">
    <property type="entry name" value="PP2C"/>
</dbReference>
<keyword evidence="3" id="KW-1185">Reference proteome</keyword>
<reference evidence="2 3" key="1">
    <citation type="submission" date="2019-02" db="EMBL/GenBank/DDBJ databases">
        <title>Arundinibacter roseus gen. nov., sp. nov., a new member of the family Cytophagaceae.</title>
        <authorList>
            <person name="Szuroczki S."/>
            <person name="Khayer B."/>
            <person name="Sproer C."/>
            <person name="Toumi M."/>
            <person name="Szabo A."/>
            <person name="Felfoldi T."/>
            <person name="Schumann P."/>
            <person name="Toth E."/>
        </authorList>
    </citation>
    <scope>NUCLEOTIDE SEQUENCE [LARGE SCALE GENOMIC DNA]</scope>
    <source>
        <strain evidence="2 3">DMA-k-7a</strain>
    </source>
</reference>
<dbReference type="AlphaFoldDB" id="A0A4V2XAT5"/>
<accession>A0A4V2XAT5</accession>
<dbReference type="NCBIfam" id="NF033484">
    <property type="entry name" value="Stp1_PP2C_phos"/>
    <property type="match status" value="1"/>
</dbReference>
<dbReference type="RefSeq" id="WP_132113331.1">
    <property type="nucleotide sequence ID" value="NZ_SMJU01000001.1"/>
</dbReference>
<dbReference type="PROSITE" id="PS51746">
    <property type="entry name" value="PPM_2"/>
    <property type="match status" value="1"/>
</dbReference>
<comment type="caution">
    <text evidence="2">The sequence shown here is derived from an EMBL/GenBank/DDBJ whole genome shotgun (WGS) entry which is preliminary data.</text>
</comment>
<dbReference type="SMART" id="SM00332">
    <property type="entry name" value="PP2Cc"/>
    <property type="match status" value="1"/>
</dbReference>
<dbReference type="Proteomes" id="UP000295706">
    <property type="component" value="Unassembled WGS sequence"/>
</dbReference>
<dbReference type="SMART" id="SM00331">
    <property type="entry name" value="PP2C_SIG"/>
    <property type="match status" value="1"/>
</dbReference>
<dbReference type="OrthoDB" id="9801841at2"/>
<dbReference type="GO" id="GO:0004722">
    <property type="term" value="F:protein serine/threonine phosphatase activity"/>
    <property type="evidence" value="ECO:0007669"/>
    <property type="project" value="InterPro"/>
</dbReference>
<protein>
    <submittedName>
        <fullName evidence="2">Stp1/IreP family PP2C-type Ser/Thr phosphatase</fullName>
    </submittedName>
</protein>
<proteinExistence type="predicted"/>
<feature type="domain" description="PPM-type phosphatase" evidence="1">
    <location>
        <begin position="24"/>
        <end position="265"/>
    </location>
</feature>
<dbReference type="Pfam" id="PF13672">
    <property type="entry name" value="PP2C_2"/>
    <property type="match status" value="1"/>
</dbReference>
<organism evidence="2 3">
    <name type="scientific">Arundinibacter roseus</name>
    <dbReference type="NCBI Taxonomy" id="2070510"/>
    <lineage>
        <taxon>Bacteria</taxon>
        <taxon>Pseudomonadati</taxon>
        <taxon>Bacteroidota</taxon>
        <taxon>Cytophagia</taxon>
        <taxon>Cytophagales</taxon>
        <taxon>Spirosomataceae</taxon>
        <taxon>Arundinibacter</taxon>
    </lineage>
</organism>
<dbReference type="SUPFAM" id="SSF81606">
    <property type="entry name" value="PP2C-like"/>
    <property type="match status" value="1"/>
</dbReference>
<dbReference type="InterPro" id="IPR036457">
    <property type="entry name" value="PPM-type-like_dom_sf"/>
</dbReference>
<evidence type="ECO:0000259" key="1">
    <source>
        <dbReference type="PROSITE" id="PS51746"/>
    </source>
</evidence>
<dbReference type="EMBL" id="SMJU01000001">
    <property type="protein sequence ID" value="TDB68835.1"/>
    <property type="molecule type" value="Genomic_DNA"/>
</dbReference>
<evidence type="ECO:0000313" key="2">
    <source>
        <dbReference type="EMBL" id="TDB68835.1"/>
    </source>
</evidence>
<dbReference type="CDD" id="cd00143">
    <property type="entry name" value="PP2Cc"/>
    <property type="match status" value="1"/>
</dbReference>
<evidence type="ECO:0000313" key="3">
    <source>
        <dbReference type="Proteomes" id="UP000295706"/>
    </source>
</evidence>
<dbReference type="Gene3D" id="3.60.40.10">
    <property type="entry name" value="PPM-type phosphatase domain"/>
    <property type="match status" value="1"/>
</dbReference>
<dbReference type="PANTHER" id="PTHR13832:SF827">
    <property type="entry name" value="PROTEIN PHOSPHATASE 1L"/>
    <property type="match status" value="1"/>
</dbReference>
<gene>
    <name evidence="2" type="ORF">EZE20_00365</name>
</gene>
<dbReference type="PANTHER" id="PTHR13832">
    <property type="entry name" value="PROTEIN PHOSPHATASE 2C"/>
    <property type="match status" value="1"/>
</dbReference>